<name>A0A432NGB0_9HYPH</name>
<dbReference type="RefSeq" id="WP_127431204.1">
    <property type="nucleotide sequence ID" value="NZ_BMFI01000012.1"/>
</dbReference>
<comment type="caution">
    <text evidence="3">The sequence shown here is derived from an EMBL/GenBank/DDBJ whole genome shotgun (WGS) entry which is preliminary data.</text>
</comment>
<reference evidence="3 4" key="1">
    <citation type="journal article" date="2015" name="Int. J. Syst. Evol. Microbiol.">
        <title>Rhizobium anhuiense sp. nov., isolated from effective nodules of Vicia faba and Pisum sativum.</title>
        <authorList>
            <person name="Zhang Y.J."/>
            <person name="Zheng W.T."/>
            <person name="Everall I."/>
            <person name="Young J.P."/>
            <person name="Zhang X.X."/>
            <person name="Tian C.F."/>
            <person name="Sui X.H."/>
            <person name="Wang E.T."/>
            <person name="Chen W.X."/>
        </authorList>
    </citation>
    <scope>NUCLEOTIDE SEQUENCE [LARGE SCALE GENOMIC DNA]</scope>
    <source>
        <strain evidence="3 4">CCBAU 23252</strain>
    </source>
</reference>
<gene>
    <name evidence="3" type="ORF">EEQ99_24225</name>
</gene>
<evidence type="ECO:0000256" key="1">
    <source>
        <dbReference type="SAM" id="MobiDB-lite"/>
    </source>
</evidence>
<evidence type="ECO:0000313" key="3">
    <source>
        <dbReference type="EMBL" id="RUL98582.1"/>
    </source>
</evidence>
<protein>
    <recommendedName>
        <fullName evidence="2">Bacteriophage T7 tail fibre protein-like N-terminal domain-containing protein</fullName>
    </recommendedName>
</protein>
<evidence type="ECO:0000313" key="4">
    <source>
        <dbReference type="Proteomes" id="UP000273611"/>
    </source>
</evidence>
<dbReference type="Pfam" id="PF03906">
    <property type="entry name" value="Phage_T7_tail"/>
    <property type="match status" value="1"/>
</dbReference>
<accession>A0A432NGB0</accession>
<evidence type="ECO:0000259" key="2">
    <source>
        <dbReference type="Pfam" id="PF03906"/>
    </source>
</evidence>
<sequence>MALAYAQSLGDGVTTIFTVPFPYISKTHVQVTVDGVAVAYTWLSPTSVQITPAPAVDKIVDRRRVTPRDTLLVDFVDGSTLVESELDLSALQVFYLAQESFDLGESSLGVTEDGSFSALGRRISNVLTPVQANDVASKLFVETGVSSGVAIATQKAADASSAAVAAAVSETNAATSASSANTSKNTATTKATEAATSATNAATSATTATTKAGEAAASALEAKGYRDTASTKAAEAAASAAAAATFDPATYYTKVEVNTSLGLKLDKTGGQLTGNLNIMKSGPTLSLQNTDSGGNTWGLISAADGKLYIQKQNGTVVNEVSFGTDGSIWTAQFGDLNSRIETRATAWANDRVANLSFRKVSPSSFSVPDNGLQMCPAGAVLTGMNMAGTQNNPTMYYHYLQAYDPVRGWVTFSGA</sequence>
<feature type="domain" description="Bacteriophage T7 tail fibre protein-like N-terminal" evidence="2">
    <location>
        <begin position="4"/>
        <end position="118"/>
    </location>
</feature>
<feature type="region of interest" description="Disordered" evidence="1">
    <location>
        <begin position="175"/>
        <end position="208"/>
    </location>
</feature>
<dbReference type="EMBL" id="RIBW01000013">
    <property type="protein sequence ID" value="RUL98582.1"/>
    <property type="molecule type" value="Genomic_DNA"/>
</dbReference>
<dbReference type="Proteomes" id="UP000273611">
    <property type="component" value="Unassembled WGS sequence"/>
</dbReference>
<dbReference type="AlphaFoldDB" id="A0A432NGB0"/>
<organism evidence="3 4">
    <name type="scientific">Rhizobium anhuiense</name>
    <dbReference type="NCBI Taxonomy" id="1184720"/>
    <lineage>
        <taxon>Bacteria</taxon>
        <taxon>Pseudomonadati</taxon>
        <taxon>Pseudomonadota</taxon>
        <taxon>Alphaproteobacteria</taxon>
        <taxon>Hyphomicrobiales</taxon>
        <taxon>Rhizobiaceae</taxon>
        <taxon>Rhizobium/Agrobacterium group</taxon>
        <taxon>Rhizobium</taxon>
    </lineage>
</organism>
<dbReference type="InterPro" id="IPR005604">
    <property type="entry name" value="Phage_T7_tail_fibre-like_N"/>
</dbReference>
<proteinExistence type="predicted"/>